<dbReference type="KEGG" id="ppho:CTZ24_05410"/>
<name>A0AAP9KNF7_9GAMM</name>
<dbReference type="EMBL" id="CP024636">
    <property type="protein sequence ID" value="QGR05876.1"/>
    <property type="molecule type" value="Genomic_DNA"/>
</dbReference>
<proteinExistence type="predicted"/>
<accession>A0AAP9KNF7</accession>
<organism evidence="1 2">
    <name type="scientific">Pantoea phytobeneficialis</name>
    <dbReference type="NCBI Taxonomy" id="2052056"/>
    <lineage>
        <taxon>Bacteria</taxon>
        <taxon>Pseudomonadati</taxon>
        <taxon>Pseudomonadota</taxon>
        <taxon>Gammaproteobacteria</taxon>
        <taxon>Enterobacterales</taxon>
        <taxon>Erwiniaceae</taxon>
        <taxon>Pantoea</taxon>
    </lineage>
</organism>
<sequence length="62" mass="6959">MLMTIRCSRCGCARFFYTLNGTKLTREQHHGACCAACRKPLNLRDVVLPIPRTFPAAFTNAD</sequence>
<evidence type="ECO:0000313" key="2">
    <source>
        <dbReference type="Proteomes" id="UP000424872"/>
    </source>
</evidence>
<protein>
    <submittedName>
        <fullName evidence="1">Uncharacterized protein</fullName>
    </submittedName>
</protein>
<evidence type="ECO:0000313" key="1">
    <source>
        <dbReference type="EMBL" id="QGR05876.1"/>
    </source>
</evidence>
<dbReference type="Proteomes" id="UP000424872">
    <property type="component" value="Chromosome"/>
</dbReference>
<dbReference type="AlphaFoldDB" id="A0AAP9KNF7"/>
<reference evidence="2" key="1">
    <citation type="submission" date="2017-11" db="EMBL/GenBank/DDBJ databases">
        <title>Genome sequence of Pantoea sp. MSR2.</title>
        <authorList>
            <person name="Nascimento F.X."/>
        </authorList>
    </citation>
    <scope>NUCLEOTIDE SEQUENCE [LARGE SCALE GENOMIC DNA]</scope>
    <source>
        <strain evidence="2">MSR2</strain>
    </source>
</reference>
<gene>
    <name evidence="1" type="ORF">CTZ24_05410</name>
</gene>